<dbReference type="Proteomes" id="UP001501126">
    <property type="component" value="Unassembled WGS sequence"/>
</dbReference>
<keyword evidence="6" id="KW-1185">Reference proteome</keyword>
<comment type="caution">
    <text evidence="5">The sequence shown here is derived from an EMBL/GenBank/DDBJ whole genome shotgun (WGS) entry which is preliminary data.</text>
</comment>
<evidence type="ECO:0000259" key="4">
    <source>
        <dbReference type="Pfam" id="PF22384"/>
    </source>
</evidence>
<organism evidence="5 6">
    <name type="scientific">Wandonia haliotis</name>
    <dbReference type="NCBI Taxonomy" id="574963"/>
    <lineage>
        <taxon>Bacteria</taxon>
        <taxon>Pseudomonadati</taxon>
        <taxon>Bacteroidota</taxon>
        <taxon>Flavobacteriia</taxon>
        <taxon>Flavobacteriales</taxon>
        <taxon>Crocinitomicaceae</taxon>
        <taxon>Wandonia</taxon>
    </lineage>
</organism>
<evidence type="ECO:0000256" key="1">
    <source>
        <dbReference type="ARBA" id="ARBA00004418"/>
    </source>
</evidence>
<proteinExistence type="inferred from homology"/>
<protein>
    <submittedName>
        <fullName evidence="5">Substrate-binding domain-containing protein</fullName>
    </submittedName>
</protein>
<dbReference type="Gene3D" id="3.40.190.10">
    <property type="entry name" value="Periplasmic binding protein-like II"/>
    <property type="match status" value="2"/>
</dbReference>
<dbReference type="Pfam" id="PF22384">
    <property type="entry name" value="PBP2_Ca3427_like"/>
    <property type="match status" value="1"/>
</dbReference>
<evidence type="ECO:0000256" key="3">
    <source>
        <dbReference type="ARBA" id="ARBA00022729"/>
    </source>
</evidence>
<comment type="subcellular location">
    <subcellularLocation>
        <location evidence="1">Periplasm</location>
    </subcellularLocation>
</comment>
<reference evidence="5 6" key="1">
    <citation type="journal article" date="2019" name="Int. J. Syst. Evol. Microbiol.">
        <title>The Global Catalogue of Microorganisms (GCM) 10K type strain sequencing project: providing services to taxonomists for standard genome sequencing and annotation.</title>
        <authorList>
            <consortium name="The Broad Institute Genomics Platform"/>
            <consortium name="The Broad Institute Genome Sequencing Center for Infectious Disease"/>
            <person name="Wu L."/>
            <person name="Ma J."/>
        </authorList>
    </citation>
    <scope>NUCLEOTIDE SEQUENCE [LARGE SCALE GENOMIC DNA]</scope>
    <source>
        <strain evidence="5 6">JCM 16083</strain>
    </source>
</reference>
<accession>A0ABN1MQY4</accession>
<name>A0ABN1MQY4_9FLAO</name>
<keyword evidence="3" id="KW-0732">Signal</keyword>
<dbReference type="InterPro" id="IPR054364">
    <property type="entry name" value="Ca3427-like_PBP2"/>
</dbReference>
<dbReference type="PANTHER" id="PTHR30024">
    <property type="entry name" value="ALIPHATIC SULFONATES-BINDING PROTEIN-RELATED"/>
    <property type="match status" value="1"/>
</dbReference>
<evidence type="ECO:0000256" key="2">
    <source>
        <dbReference type="ARBA" id="ARBA00010742"/>
    </source>
</evidence>
<evidence type="ECO:0000313" key="6">
    <source>
        <dbReference type="Proteomes" id="UP001501126"/>
    </source>
</evidence>
<feature type="domain" description="Ca3427-like PBP 2" evidence="4">
    <location>
        <begin position="102"/>
        <end position="186"/>
    </location>
</feature>
<gene>
    <name evidence="5" type="ORF">GCM10009118_19580</name>
</gene>
<dbReference type="EMBL" id="BAAAFH010000011">
    <property type="protein sequence ID" value="GAA0875549.1"/>
    <property type="molecule type" value="Genomic_DNA"/>
</dbReference>
<dbReference type="SUPFAM" id="SSF53850">
    <property type="entry name" value="Periplasmic binding protein-like II"/>
    <property type="match status" value="1"/>
</dbReference>
<dbReference type="PANTHER" id="PTHR30024:SF47">
    <property type="entry name" value="TAURINE-BINDING PERIPLASMIC PROTEIN"/>
    <property type="match status" value="1"/>
</dbReference>
<comment type="similarity">
    <text evidence="2">Belongs to the bacterial solute-binding protein SsuA/TauA family.</text>
</comment>
<evidence type="ECO:0000313" key="5">
    <source>
        <dbReference type="EMBL" id="GAA0875549.1"/>
    </source>
</evidence>
<sequence>MKTDKMDTLKVGGVPEHFNLPWRLAIEEQLFEASGKSLIWEDQPMGTGQMVKKLESGELDVAVLLTEGITKAILEDGLKAKILQVYVTSPLHWGIHVPFQSDIRTFDDLKDQTFAISRYGSGSHLMTYVKADQEEWDTNTLQFNVIGDVEGGMQSLEKNESQAFLWEKYTTHPYTEKGRCRYIDEVVTPWPCFVIAVREDLCGSEKEFLNEICTIVGKRAFAMKNSENVIELISNRYDLRSGQVANWLIETDWNYDMKSYTEEIENTIHYLVKLGLISKAKVENWESKLFC</sequence>